<dbReference type="Proteomes" id="UP000178530">
    <property type="component" value="Unassembled WGS sequence"/>
</dbReference>
<gene>
    <name evidence="1" type="ORF">A3E32_00640</name>
</gene>
<comment type="caution">
    <text evidence="1">The sequence shown here is derived from an EMBL/GenBank/DDBJ whole genome shotgun (WGS) entry which is preliminary data.</text>
</comment>
<proteinExistence type="predicted"/>
<dbReference type="EMBL" id="MHVU01000008">
    <property type="protein sequence ID" value="OHA99427.1"/>
    <property type="molecule type" value="Genomic_DNA"/>
</dbReference>
<reference evidence="1 2" key="1">
    <citation type="journal article" date="2016" name="Nat. Commun.">
        <title>Thousands of microbial genomes shed light on interconnected biogeochemical processes in an aquifer system.</title>
        <authorList>
            <person name="Anantharaman K."/>
            <person name="Brown C.T."/>
            <person name="Hug L.A."/>
            <person name="Sharon I."/>
            <person name="Castelle C.J."/>
            <person name="Probst A.J."/>
            <person name="Thomas B.C."/>
            <person name="Singh A."/>
            <person name="Wilkins M.J."/>
            <person name="Karaoz U."/>
            <person name="Brodie E.L."/>
            <person name="Williams K.H."/>
            <person name="Hubbard S.S."/>
            <person name="Banfield J.F."/>
        </authorList>
    </citation>
    <scope>NUCLEOTIDE SEQUENCE [LARGE SCALE GENOMIC DNA]</scope>
</reference>
<sequence length="273" mass="29004">MKKLLTFVFVLAYFLVPTMANGQMTFWLPGHVGLYGPQLVIGGGYRTDVTITNVSSTPTQVVLSFGMQDGSTLLVKLTDARFPQLFWNSTGYNPGGIPPGGSVQVTLTSPSLTPVVGSLGAIITRSVSGQNAVQVSMQYSYAPYGTVLGQAAVSVNEPSMGFGFHAVRSIEPDQDELRTGVAITNATGRTANLTFRGRNRMGQEVASFPLTIVPYGQIAKFLGEMTTLPSNWSGGLVEVTSDVPIAGMTLQTTVNMEGNFTFSSGTTFPLPQN</sequence>
<protein>
    <submittedName>
        <fullName evidence="1">Uncharacterized protein</fullName>
    </submittedName>
</protein>
<organism evidence="1 2">
    <name type="scientific">Candidatus Zambryskibacteria bacterium RIFCSPHIGHO2_12_FULL_38_37</name>
    <dbReference type="NCBI Taxonomy" id="1802751"/>
    <lineage>
        <taxon>Bacteria</taxon>
        <taxon>Candidatus Zambryskiibacteriota</taxon>
    </lineage>
</organism>
<evidence type="ECO:0000313" key="2">
    <source>
        <dbReference type="Proteomes" id="UP000178530"/>
    </source>
</evidence>
<dbReference type="AlphaFoldDB" id="A0A1G2TQ56"/>
<evidence type="ECO:0000313" key="1">
    <source>
        <dbReference type="EMBL" id="OHA99427.1"/>
    </source>
</evidence>
<name>A0A1G2TQ56_9BACT</name>
<accession>A0A1G2TQ56</accession>